<protein>
    <submittedName>
        <fullName evidence="1">Uncharacterized protein</fullName>
    </submittedName>
</protein>
<dbReference type="AlphaFoldDB" id="A0AAD7DM91"/>
<proteinExistence type="predicted"/>
<organism evidence="1 2">
    <name type="scientific">Mycena rosella</name>
    <name type="common">Pink bonnet</name>
    <name type="synonym">Agaricus rosellus</name>
    <dbReference type="NCBI Taxonomy" id="1033263"/>
    <lineage>
        <taxon>Eukaryota</taxon>
        <taxon>Fungi</taxon>
        <taxon>Dikarya</taxon>
        <taxon>Basidiomycota</taxon>
        <taxon>Agaricomycotina</taxon>
        <taxon>Agaricomycetes</taxon>
        <taxon>Agaricomycetidae</taxon>
        <taxon>Agaricales</taxon>
        <taxon>Marasmiineae</taxon>
        <taxon>Mycenaceae</taxon>
        <taxon>Mycena</taxon>
    </lineage>
</organism>
<comment type="caution">
    <text evidence="1">The sequence shown here is derived from an EMBL/GenBank/DDBJ whole genome shotgun (WGS) entry which is preliminary data.</text>
</comment>
<accession>A0AAD7DM91</accession>
<keyword evidence="2" id="KW-1185">Reference proteome</keyword>
<reference evidence="1" key="1">
    <citation type="submission" date="2023-03" db="EMBL/GenBank/DDBJ databases">
        <title>Massive genome expansion in bonnet fungi (Mycena s.s.) driven by repeated elements and novel gene families across ecological guilds.</title>
        <authorList>
            <consortium name="Lawrence Berkeley National Laboratory"/>
            <person name="Harder C.B."/>
            <person name="Miyauchi S."/>
            <person name="Viragh M."/>
            <person name="Kuo A."/>
            <person name="Thoen E."/>
            <person name="Andreopoulos B."/>
            <person name="Lu D."/>
            <person name="Skrede I."/>
            <person name="Drula E."/>
            <person name="Henrissat B."/>
            <person name="Morin E."/>
            <person name="Kohler A."/>
            <person name="Barry K."/>
            <person name="LaButti K."/>
            <person name="Morin E."/>
            <person name="Salamov A."/>
            <person name="Lipzen A."/>
            <person name="Mereny Z."/>
            <person name="Hegedus B."/>
            <person name="Baldrian P."/>
            <person name="Stursova M."/>
            <person name="Weitz H."/>
            <person name="Taylor A."/>
            <person name="Grigoriev I.V."/>
            <person name="Nagy L.G."/>
            <person name="Martin F."/>
            <person name="Kauserud H."/>
        </authorList>
    </citation>
    <scope>NUCLEOTIDE SEQUENCE</scope>
    <source>
        <strain evidence="1">CBHHK067</strain>
    </source>
</reference>
<evidence type="ECO:0000313" key="2">
    <source>
        <dbReference type="Proteomes" id="UP001221757"/>
    </source>
</evidence>
<sequence>MACASGFVPTVHISILAFNAQYSNIGKHAKDGVLNKFLKFFRQIIPALNRPLGPEYRAFNVQTASRGLAVPVIPPPESNVDTRIATTVAEEEKPTLTATVKAQRYIGSKDDWWQSLHPSKELGFCQIVSQLRKPRSCLIAICQFKEVVECTQGDSNGIRLGCGAGSNRMQ</sequence>
<name>A0AAD7DM91_MYCRO</name>
<dbReference type="EMBL" id="JARKIE010000041">
    <property type="protein sequence ID" value="KAJ7694644.1"/>
    <property type="molecule type" value="Genomic_DNA"/>
</dbReference>
<evidence type="ECO:0000313" key="1">
    <source>
        <dbReference type="EMBL" id="KAJ7694644.1"/>
    </source>
</evidence>
<dbReference type="Proteomes" id="UP001221757">
    <property type="component" value="Unassembled WGS sequence"/>
</dbReference>
<gene>
    <name evidence="1" type="ORF">B0H17DRAFT_1131937</name>
</gene>